<comment type="caution">
    <text evidence="1">The sequence shown here is derived from an EMBL/GenBank/DDBJ whole genome shotgun (WGS) entry which is preliminary data.</text>
</comment>
<name>A0A0F9IHK9_9ZZZZ</name>
<reference evidence="1" key="1">
    <citation type="journal article" date="2015" name="Nature">
        <title>Complex archaea that bridge the gap between prokaryotes and eukaryotes.</title>
        <authorList>
            <person name="Spang A."/>
            <person name="Saw J.H."/>
            <person name="Jorgensen S.L."/>
            <person name="Zaremba-Niedzwiedzka K."/>
            <person name="Martijn J."/>
            <person name="Lind A.E."/>
            <person name="van Eijk R."/>
            <person name="Schleper C."/>
            <person name="Guy L."/>
            <person name="Ettema T.J."/>
        </authorList>
    </citation>
    <scope>NUCLEOTIDE SEQUENCE</scope>
</reference>
<accession>A0A0F9IHK9</accession>
<proteinExistence type="predicted"/>
<protein>
    <submittedName>
        <fullName evidence="1">Uncharacterized protein</fullName>
    </submittedName>
</protein>
<sequence>MELTPKQIARFWAKVRKTKKCWEWTGGKLRGGYGSVSLNDRPFRANRI</sequence>
<organism evidence="1">
    <name type="scientific">marine sediment metagenome</name>
    <dbReference type="NCBI Taxonomy" id="412755"/>
    <lineage>
        <taxon>unclassified sequences</taxon>
        <taxon>metagenomes</taxon>
        <taxon>ecological metagenomes</taxon>
    </lineage>
</organism>
<dbReference type="EMBL" id="LAZR01012394">
    <property type="protein sequence ID" value="KKM27051.1"/>
    <property type="molecule type" value="Genomic_DNA"/>
</dbReference>
<evidence type="ECO:0000313" key="1">
    <source>
        <dbReference type="EMBL" id="KKM27051.1"/>
    </source>
</evidence>
<dbReference type="AlphaFoldDB" id="A0A0F9IHK9"/>
<gene>
    <name evidence="1" type="ORF">LCGC14_1578550</name>
</gene>
<feature type="non-terminal residue" evidence="1">
    <location>
        <position position="48"/>
    </location>
</feature>